<dbReference type="Gene3D" id="1.25.10.10">
    <property type="entry name" value="Leucine-rich Repeat Variant"/>
    <property type="match status" value="1"/>
</dbReference>
<sequence length="1005" mass="113178">MELKNLSFAAKNKGVLNRLLKWVNLRAEESDRTLLMFAFYTITSIGLRWSEDSTLALFLDQYGAKSLPWIYIASAALGCVLVFFYSWLQKIFPLRLVIVAIAPFMFVPLILLPFGLQVSPFHVISIFLLRLWVDAFYIINDLNTSIAANQLFNIREIKRTYPLVSSGILVADVLSGFSLPLLLLFVGLHNVIVPFAATFIVLGTLILWYLTHKYRQAFPNTPQRLIPTTTSRSTKSRLTGPVKRYALLLFAFFALLQVMGILIDFQYLTQLKLNYNDKQIASFLGIFGGITGLCELTMQWFISSRLLERSGVFVAVATLPASVIVLIPIVIPLLGLFVVIQGQNFFWGLVIIKFLDELLRYTFVASSGPLLFQPIPAKIRSRVQTFSGGVAEAFGAGTAGVVILVTLWLCRRFLPINGHDLILLLLTAIAAGICLGVIWLLQKGYVELLVSSAEQGQINASNIDLPLFKQVVIKTLAEKGTEADKRSCIELLSQFDLQGAAEVLASMLVKLSPDLQKSSLEVMLAAGANAAYLPEVRTLLAQRQENLTPEVFALSLRYIWLAEENPDLGKLEEYLHPRENSLIRGTAAALLLRQGTPMQKVAAMHTLRKMLTHKLEIERMNGVKVLTEAVYLQALRIHIPNLLQDDSLRVRRAVLEMIVANQLEEYYSALLAGLCYKSTRNTAMLALVQLENEALPMLLSLATNIYKPDVVRMYAWRTIGQIPTLEAMDILWQQLELFRGKSRDHILKILLKRHKKEGIISLGYGLELRKVETLIEQELSFLGEIYAACIDFKIPKEIYATYIDFKTEKHQTTQREITILSLLKRALLELEINGKERLLMLLKLLYSQENIQAAAFNLRSESAVNLGRGLEILEHTVNLPSKSVLVNIFDQRSPEEKLQHIVSKGMAEYQQMLLSDRTRRLISQGNLLSDWCLACCFHFAQVACIRLPIPEIIATLRHPTGFVREAAIAYLSVVSPRVLLELLPQLKNDPHPLVVAQLKKLMVDR</sequence>
<feature type="transmembrane region" description="Helical" evidence="5">
    <location>
        <begin position="421"/>
        <end position="441"/>
    </location>
</feature>
<protein>
    <submittedName>
        <fullName evidence="6">MFS transporter</fullName>
    </submittedName>
</protein>
<organism evidence="6 7">
    <name type="scientific">Scytonema hofmannii FACHB-248</name>
    <dbReference type="NCBI Taxonomy" id="1842502"/>
    <lineage>
        <taxon>Bacteria</taxon>
        <taxon>Bacillati</taxon>
        <taxon>Cyanobacteriota</taxon>
        <taxon>Cyanophyceae</taxon>
        <taxon>Nostocales</taxon>
        <taxon>Scytonemataceae</taxon>
        <taxon>Scytonema</taxon>
    </lineage>
</organism>
<evidence type="ECO:0000256" key="4">
    <source>
        <dbReference type="ARBA" id="ARBA00023239"/>
    </source>
</evidence>
<comment type="similarity">
    <text evidence="1">Belongs to the CpcE/RpcE/PecE family.</text>
</comment>
<keyword evidence="7" id="KW-1185">Reference proteome</keyword>
<evidence type="ECO:0000256" key="1">
    <source>
        <dbReference type="ARBA" id="ARBA00009299"/>
    </source>
</evidence>
<accession>A0ABR8GKQ8</accession>
<feature type="transmembrane region" description="Helical" evidence="5">
    <location>
        <begin position="69"/>
        <end position="88"/>
    </location>
</feature>
<feature type="transmembrane region" description="Helical" evidence="5">
    <location>
        <begin position="95"/>
        <end position="115"/>
    </location>
</feature>
<feature type="transmembrane region" description="Helical" evidence="5">
    <location>
        <begin position="390"/>
        <end position="409"/>
    </location>
</feature>
<evidence type="ECO:0000256" key="3">
    <source>
        <dbReference type="ARBA" id="ARBA00022738"/>
    </source>
</evidence>
<dbReference type="EMBL" id="JACJTA010000007">
    <property type="protein sequence ID" value="MBD2603972.1"/>
    <property type="molecule type" value="Genomic_DNA"/>
</dbReference>
<keyword evidence="2" id="KW-0042">Antenna complex</keyword>
<gene>
    <name evidence="6" type="ORF">H6G81_05355</name>
</gene>
<evidence type="ECO:0000256" key="2">
    <source>
        <dbReference type="ARBA" id="ARBA00022549"/>
    </source>
</evidence>
<keyword evidence="5" id="KW-0472">Membrane</keyword>
<feature type="transmembrane region" description="Helical" evidence="5">
    <location>
        <begin position="191"/>
        <end position="210"/>
    </location>
</feature>
<feature type="transmembrane region" description="Helical" evidence="5">
    <location>
        <begin position="121"/>
        <end position="139"/>
    </location>
</feature>
<proteinExistence type="inferred from homology"/>
<feature type="transmembrane region" description="Helical" evidence="5">
    <location>
        <begin position="313"/>
        <end position="340"/>
    </location>
</feature>
<dbReference type="InterPro" id="IPR011989">
    <property type="entry name" value="ARM-like"/>
</dbReference>
<feature type="transmembrane region" description="Helical" evidence="5">
    <location>
        <begin position="280"/>
        <end position="301"/>
    </location>
</feature>
<feature type="transmembrane region" description="Helical" evidence="5">
    <location>
        <begin position="245"/>
        <end position="268"/>
    </location>
</feature>
<dbReference type="RefSeq" id="WP_029632813.1">
    <property type="nucleotide sequence ID" value="NZ_JACJTA010000007.1"/>
</dbReference>
<name>A0ABR8GKQ8_9CYAN</name>
<evidence type="ECO:0000313" key="6">
    <source>
        <dbReference type="EMBL" id="MBD2603972.1"/>
    </source>
</evidence>
<evidence type="ECO:0000313" key="7">
    <source>
        <dbReference type="Proteomes" id="UP000660380"/>
    </source>
</evidence>
<dbReference type="SUPFAM" id="SSF48371">
    <property type="entry name" value="ARM repeat"/>
    <property type="match status" value="1"/>
</dbReference>
<keyword evidence="5" id="KW-1133">Transmembrane helix</keyword>
<dbReference type="Proteomes" id="UP000660380">
    <property type="component" value="Unassembled WGS sequence"/>
</dbReference>
<dbReference type="InterPro" id="IPR036259">
    <property type="entry name" value="MFS_trans_sf"/>
</dbReference>
<reference evidence="6 7" key="1">
    <citation type="journal article" date="2020" name="ISME J.">
        <title>Comparative genomics reveals insights into cyanobacterial evolution and habitat adaptation.</title>
        <authorList>
            <person name="Chen M.Y."/>
            <person name="Teng W.K."/>
            <person name="Zhao L."/>
            <person name="Hu C.X."/>
            <person name="Zhou Y.K."/>
            <person name="Han B.P."/>
            <person name="Song L.R."/>
            <person name="Shu W.S."/>
        </authorList>
    </citation>
    <scope>NUCLEOTIDE SEQUENCE [LARGE SCALE GENOMIC DNA]</scope>
    <source>
        <strain evidence="6 7">FACHB-248</strain>
    </source>
</reference>
<feature type="transmembrane region" description="Helical" evidence="5">
    <location>
        <begin position="160"/>
        <end position="185"/>
    </location>
</feature>
<keyword evidence="5" id="KW-0812">Transmembrane</keyword>
<dbReference type="InterPro" id="IPR016024">
    <property type="entry name" value="ARM-type_fold"/>
</dbReference>
<evidence type="ECO:0000256" key="5">
    <source>
        <dbReference type="SAM" id="Phobius"/>
    </source>
</evidence>
<keyword evidence="4" id="KW-0456">Lyase</keyword>
<comment type="caution">
    <text evidence="6">The sequence shown here is derived from an EMBL/GenBank/DDBJ whole genome shotgun (WGS) entry which is preliminary data.</text>
</comment>
<dbReference type="SUPFAM" id="SSF103473">
    <property type="entry name" value="MFS general substrate transporter"/>
    <property type="match status" value="1"/>
</dbReference>
<keyword evidence="3" id="KW-0605">Phycobilisome</keyword>